<gene>
    <name evidence="5" type="primary">coaE</name>
    <name evidence="7" type="ORF">KR50_29670</name>
</gene>
<dbReference type="AlphaFoldDB" id="A0A0C2VBG6"/>
<dbReference type="SUPFAM" id="SSF52540">
    <property type="entry name" value="P-loop containing nucleoside triphosphate hydrolases"/>
    <property type="match status" value="1"/>
</dbReference>
<feature type="binding site" evidence="5">
    <location>
        <begin position="10"/>
        <end position="15"/>
    </location>
    <ligand>
        <name>ATP</name>
        <dbReference type="ChEBI" id="CHEBI:30616"/>
    </ligand>
</feature>
<evidence type="ECO:0000256" key="2">
    <source>
        <dbReference type="ARBA" id="ARBA00022741"/>
    </source>
</evidence>
<dbReference type="PROSITE" id="PS51219">
    <property type="entry name" value="DPCK"/>
    <property type="match status" value="1"/>
</dbReference>
<evidence type="ECO:0000256" key="1">
    <source>
        <dbReference type="ARBA" id="ARBA00009018"/>
    </source>
</evidence>
<evidence type="ECO:0000313" key="8">
    <source>
        <dbReference type="Proteomes" id="UP000031972"/>
    </source>
</evidence>
<dbReference type="PATRIC" id="fig|220754.4.peg.2979"/>
<dbReference type="HAMAP" id="MF_00376">
    <property type="entry name" value="Dephospho_CoA_kinase"/>
    <property type="match status" value="1"/>
</dbReference>
<comment type="catalytic activity">
    <reaction evidence="5">
        <text>3'-dephospho-CoA + ATP = ADP + CoA + H(+)</text>
        <dbReference type="Rhea" id="RHEA:18245"/>
        <dbReference type="ChEBI" id="CHEBI:15378"/>
        <dbReference type="ChEBI" id="CHEBI:30616"/>
        <dbReference type="ChEBI" id="CHEBI:57287"/>
        <dbReference type="ChEBI" id="CHEBI:57328"/>
        <dbReference type="ChEBI" id="CHEBI:456216"/>
        <dbReference type="EC" id="2.7.1.24"/>
    </reaction>
</comment>
<dbReference type="EMBL" id="JXRR01000017">
    <property type="protein sequence ID" value="KIL46292.1"/>
    <property type="molecule type" value="Genomic_DNA"/>
</dbReference>
<keyword evidence="2 5" id="KW-0547">Nucleotide-binding</keyword>
<dbReference type="FunFam" id="3.40.50.300:FF:000485">
    <property type="entry name" value="Dephospho-CoA kinase CAB5"/>
    <property type="match status" value="1"/>
</dbReference>
<dbReference type="Proteomes" id="UP000031972">
    <property type="component" value="Unassembled WGS sequence"/>
</dbReference>
<keyword evidence="8" id="KW-1185">Reference proteome</keyword>
<keyword evidence="5 7" id="KW-0808">Transferase</keyword>
<comment type="similarity">
    <text evidence="1 5">Belongs to the CoaE family.</text>
</comment>
<dbReference type="GO" id="GO:0015937">
    <property type="term" value="P:coenzyme A biosynthetic process"/>
    <property type="evidence" value="ECO:0007669"/>
    <property type="project" value="UniProtKB-UniRule"/>
</dbReference>
<keyword evidence="5 7" id="KW-0418">Kinase</keyword>
<dbReference type="CDD" id="cd02022">
    <property type="entry name" value="DPCK"/>
    <property type="match status" value="1"/>
</dbReference>
<dbReference type="OrthoDB" id="9812943at2"/>
<comment type="pathway">
    <text evidence="5">Cofactor biosynthesis; coenzyme A biosynthesis; CoA from (R)-pantothenate: step 5/5.</text>
</comment>
<evidence type="ECO:0000256" key="6">
    <source>
        <dbReference type="NCBIfam" id="TIGR00152"/>
    </source>
</evidence>
<dbReference type="GO" id="GO:0004140">
    <property type="term" value="F:dephospho-CoA kinase activity"/>
    <property type="evidence" value="ECO:0007669"/>
    <property type="project" value="UniProtKB-UniRule"/>
</dbReference>
<organism evidence="7 8">
    <name type="scientific">Jeotgalibacillus campisalis</name>
    <dbReference type="NCBI Taxonomy" id="220754"/>
    <lineage>
        <taxon>Bacteria</taxon>
        <taxon>Bacillati</taxon>
        <taxon>Bacillota</taxon>
        <taxon>Bacilli</taxon>
        <taxon>Bacillales</taxon>
        <taxon>Caryophanaceae</taxon>
        <taxon>Jeotgalibacillus</taxon>
    </lineage>
</organism>
<dbReference type="Gene3D" id="3.40.50.300">
    <property type="entry name" value="P-loop containing nucleotide triphosphate hydrolases"/>
    <property type="match status" value="1"/>
</dbReference>
<dbReference type="PANTHER" id="PTHR10695:SF46">
    <property type="entry name" value="BIFUNCTIONAL COENZYME A SYNTHASE-RELATED"/>
    <property type="match status" value="1"/>
</dbReference>
<protein>
    <recommendedName>
        <fullName evidence="5 6">Dephospho-CoA kinase</fullName>
        <ecNumber evidence="5 6">2.7.1.24</ecNumber>
    </recommendedName>
    <alternativeName>
        <fullName evidence="5">Dephosphocoenzyme A kinase</fullName>
    </alternativeName>
</protein>
<sequence>MIIGLTGGIASGKSTIANWLIEREYAVIDADLAARKVVEPNQEAYRKIVEQFGKRIVAEDGTIDRAQLGAIIFGSKTEREKLNSIVHPAVRKEMLEQKQKAVHLGKQTIFLDIPLLFESKLQWMVDKIVVVYVQEDIQLKRLMERNQYSAEEAQARISSQLPLREKKAQADAVIDNSGTVEQSFIQMEELLVQWKAAP</sequence>
<keyword evidence="4 5" id="KW-0173">Coenzyme A biosynthesis</keyword>
<dbReference type="Pfam" id="PF01121">
    <property type="entry name" value="CoaE"/>
    <property type="match status" value="1"/>
</dbReference>
<dbReference type="RefSeq" id="WP_084215624.1">
    <property type="nucleotide sequence ID" value="NZ_JXRR01000017.1"/>
</dbReference>
<dbReference type="UniPathway" id="UPA00241">
    <property type="reaction ID" value="UER00356"/>
</dbReference>
<dbReference type="InterPro" id="IPR027417">
    <property type="entry name" value="P-loop_NTPase"/>
</dbReference>
<dbReference type="PANTHER" id="PTHR10695">
    <property type="entry name" value="DEPHOSPHO-COA KINASE-RELATED"/>
    <property type="match status" value="1"/>
</dbReference>
<proteinExistence type="inferred from homology"/>
<comment type="function">
    <text evidence="5">Catalyzes the phosphorylation of the 3'-hydroxyl group of dephosphocoenzyme A to form coenzyme A.</text>
</comment>
<dbReference type="GO" id="GO:0005737">
    <property type="term" value="C:cytoplasm"/>
    <property type="evidence" value="ECO:0007669"/>
    <property type="project" value="UniProtKB-SubCell"/>
</dbReference>
<name>A0A0C2VBG6_9BACL</name>
<comment type="caution">
    <text evidence="7">The sequence shown here is derived from an EMBL/GenBank/DDBJ whole genome shotgun (WGS) entry which is preliminary data.</text>
</comment>
<dbReference type="GO" id="GO:0005524">
    <property type="term" value="F:ATP binding"/>
    <property type="evidence" value="ECO:0007669"/>
    <property type="project" value="UniProtKB-UniRule"/>
</dbReference>
<dbReference type="EC" id="2.7.1.24" evidence="5 6"/>
<evidence type="ECO:0000313" key="7">
    <source>
        <dbReference type="EMBL" id="KIL46292.1"/>
    </source>
</evidence>
<accession>A0A0C2VBG6</accession>
<reference evidence="7 8" key="1">
    <citation type="submission" date="2015-01" db="EMBL/GenBank/DDBJ databases">
        <title>Jeotgalibacillus campisalis genome sequencing.</title>
        <authorList>
            <person name="Goh K.M."/>
            <person name="Chan K.-G."/>
            <person name="Yaakop A.S."/>
            <person name="Ee R."/>
            <person name="Gan H.M."/>
            <person name="Chan C.S."/>
        </authorList>
    </citation>
    <scope>NUCLEOTIDE SEQUENCE [LARGE SCALE GENOMIC DNA]</scope>
    <source>
        <strain evidence="7 8">SF-57</strain>
    </source>
</reference>
<keyword evidence="3 5" id="KW-0067">ATP-binding</keyword>
<evidence type="ECO:0000256" key="5">
    <source>
        <dbReference type="HAMAP-Rule" id="MF_00376"/>
    </source>
</evidence>
<evidence type="ECO:0000256" key="4">
    <source>
        <dbReference type="ARBA" id="ARBA00022993"/>
    </source>
</evidence>
<dbReference type="InterPro" id="IPR001977">
    <property type="entry name" value="Depp_CoAkinase"/>
</dbReference>
<evidence type="ECO:0000256" key="3">
    <source>
        <dbReference type="ARBA" id="ARBA00022840"/>
    </source>
</evidence>
<keyword evidence="5" id="KW-0963">Cytoplasm</keyword>
<dbReference type="NCBIfam" id="TIGR00152">
    <property type="entry name" value="dephospho-CoA kinase"/>
    <property type="match status" value="1"/>
</dbReference>
<comment type="subcellular location">
    <subcellularLocation>
        <location evidence="5">Cytoplasm</location>
    </subcellularLocation>
</comment>